<evidence type="ECO:0000313" key="3">
    <source>
        <dbReference type="EMBL" id="KAK4038956.1"/>
    </source>
</evidence>
<sequence>MPPGSSLQYENAFSLLFGRDLCSDAFGSDASDQGCTPSLTLCCVRQNQQYPRCQQSLGKGWCCIGNNPTDNCYVDQPSVCEEQNSVPCTDLQQGTTKACCPRLTSCASDFSASKELVRCNIQYSDLQRAAGSSSSSSSAARATTSSTSSSIAASSTTSSTELSTPATSSGALASSTAATSIAAGDAPQTPLPSGTNSQGQGTAELSGGLIAGAAVGGTLGFVGLLVLGYLMLRRLLKMRQQSGHPPSPGASQPAYGYQDYSQPTTAVVGPAGYGYPGQSTEPVEVMAKHVHGHQPNEPVELPAARAERIELG</sequence>
<keyword evidence="2" id="KW-1133">Transmembrane helix</keyword>
<name>A0AAN6PGU3_9PEZI</name>
<accession>A0AAN6PGU3</accession>
<gene>
    <name evidence="3" type="ORF">C8A01DRAFT_16996</name>
</gene>
<protein>
    <submittedName>
        <fullName evidence="3">Uncharacterized protein</fullName>
    </submittedName>
</protein>
<keyword evidence="2" id="KW-0812">Transmembrane</keyword>
<organism evidence="3 4">
    <name type="scientific">Parachaetomium inaequale</name>
    <dbReference type="NCBI Taxonomy" id="2588326"/>
    <lineage>
        <taxon>Eukaryota</taxon>
        <taxon>Fungi</taxon>
        <taxon>Dikarya</taxon>
        <taxon>Ascomycota</taxon>
        <taxon>Pezizomycotina</taxon>
        <taxon>Sordariomycetes</taxon>
        <taxon>Sordariomycetidae</taxon>
        <taxon>Sordariales</taxon>
        <taxon>Chaetomiaceae</taxon>
        <taxon>Parachaetomium</taxon>
    </lineage>
</organism>
<dbReference type="AlphaFoldDB" id="A0AAN6PGU3"/>
<evidence type="ECO:0000313" key="4">
    <source>
        <dbReference type="Proteomes" id="UP001303115"/>
    </source>
</evidence>
<feature type="region of interest" description="Disordered" evidence="1">
    <location>
        <begin position="131"/>
        <end position="170"/>
    </location>
</feature>
<evidence type="ECO:0000256" key="1">
    <source>
        <dbReference type="SAM" id="MobiDB-lite"/>
    </source>
</evidence>
<feature type="transmembrane region" description="Helical" evidence="2">
    <location>
        <begin position="209"/>
        <end position="232"/>
    </location>
</feature>
<comment type="caution">
    <text evidence="3">The sequence shown here is derived from an EMBL/GenBank/DDBJ whole genome shotgun (WGS) entry which is preliminary data.</text>
</comment>
<reference evidence="4" key="1">
    <citation type="journal article" date="2023" name="Mol. Phylogenet. Evol.">
        <title>Genome-scale phylogeny and comparative genomics of the fungal order Sordariales.</title>
        <authorList>
            <person name="Hensen N."/>
            <person name="Bonometti L."/>
            <person name="Westerberg I."/>
            <person name="Brannstrom I.O."/>
            <person name="Guillou S."/>
            <person name="Cros-Aarteil S."/>
            <person name="Calhoun S."/>
            <person name="Haridas S."/>
            <person name="Kuo A."/>
            <person name="Mondo S."/>
            <person name="Pangilinan J."/>
            <person name="Riley R."/>
            <person name="LaButti K."/>
            <person name="Andreopoulos B."/>
            <person name="Lipzen A."/>
            <person name="Chen C."/>
            <person name="Yan M."/>
            <person name="Daum C."/>
            <person name="Ng V."/>
            <person name="Clum A."/>
            <person name="Steindorff A."/>
            <person name="Ohm R.A."/>
            <person name="Martin F."/>
            <person name="Silar P."/>
            <person name="Natvig D.O."/>
            <person name="Lalanne C."/>
            <person name="Gautier V."/>
            <person name="Ament-Velasquez S.L."/>
            <person name="Kruys A."/>
            <person name="Hutchinson M.I."/>
            <person name="Powell A.J."/>
            <person name="Barry K."/>
            <person name="Miller A.N."/>
            <person name="Grigoriev I.V."/>
            <person name="Debuchy R."/>
            <person name="Gladieux P."/>
            <person name="Hiltunen Thoren M."/>
            <person name="Johannesson H."/>
        </authorList>
    </citation>
    <scope>NUCLEOTIDE SEQUENCE [LARGE SCALE GENOMIC DNA]</scope>
    <source>
        <strain evidence="4">CBS 284.82</strain>
    </source>
</reference>
<evidence type="ECO:0000256" key="2">
    <source>
        <dbReference type="SAM" id="Phobius"/>
    </source>
</evidence>
<dbReference type="Proteomes" id="UP001303115">
    <property type="component" value="Unassembled WGS sequence"/>
</dbReference>
<keyword evidence="2" id="KW-0472">Membrane</keyword>
<feature type="region of interest" description="Disordered" evidence="1">
    <location>
        <begin position="290"/>
        <end position="312"/>
    </location>
</feature>
<keyword evidence="4" id="KW-1185">Reference proteome</keyword>
<proteinExistence type="predicted"/>
<dbReference type="EMBL" id="MU854414">
    <property type="protein sequence ID" value="KAK4038956.1"/>
    <property type="molecule type" value="Genomic_DNA"/>
</dbReference>